<evidence type="ECO:0000256" key="2">
    <source>
        <dbReference type="SAM" id="Phobius"/>
    </source>
</evidence>
<evidence type="ECO:0000256" key="1">
    <source>
        <dbReference type="SAM" id="MobiDB-lite"/>
    </source>
</evidence>
<feature type="transmembrane region" description="Helical" evidence="2">
    <location>
        <begin position="20"/>
        <end position="37"/>
    </location>
</feature>
<dbReference type="InterPro" id="IPR024414">
    <property type="entry name" value="Uncharacterised_PrgI"/>
</dbReference>
<organism evidence="3 4">
    <name type="scientific">Nocardiopsis coralli</name>
    <dbReference type="NCBI Taxonomy" id="2772213"/>
    <lineage>
        <taxon>Bacteria</taxon>
        <taxon>Bacillati</taxon>
        <taxon>Actinomycetota</taxon>
        <taxon>Actinomycetes</taxon>
        <taxon>Streptosporangiales</taxon>
        <taxon>Nocardiopsidaceae</taxon>
        <taxon>Nocardiopsis</taxon>
    </lineage>
</organism>
<feature type="region of interest" description="Disordered" evidence="1">
    <location>
        <begin position="278"/>
        <end position="311"/>
    </location>
</feature>
<dbReference type="EMBL" id="JADBGI010000001">
    <property type="protein sequence ID" value="MBE2997158.1"/>
    <property type="molecule type" value="Genomic_DNA"/>
</dbReference>
<accession>A0ABR9NZZ7</accession>
<keyword evidence="2" id="KW-0472">Membrane</keyword>
<feature type="transmembrane region" description="Helical" evidence="2">
    <location>
        <begin position="43"/>
        <end position="63"/>
    </location>
</feature>
<keyword evidence="2" id="KW-0812">Transmembrane</keyword>
<evidence type="ECO:0000313" key="4">
    <source>
        <dbReference type="Proteomes" id="UP000806528"/>
    </source>
</evidence>
<dbReference type="Proteomes" id="UP000806528">
    <property type="component" value="Unassembled WGS sequence"/>
</dbReference>
<reference evidence="3 4" key="1">
    <citation type="submission" date="2020-09" db="EMBL/GenBank/DDBJ databases">
        <title>Diversity and distribution of actinomycetes associated with coral in the coast of Hainan.</title>
        <authorList>
            <person name="Li F."/>
        </authorList>
    </citation>
    <scope>NUCLEOTIDE SEQUENCE [LARGE SCALE GENOMIC DNA]</scope>
    <source>
        <strain evidence="3 4">HNM0947</strain>
    </source>
</reference>
<name>A0ABR9NZZ7_9ACTN</name>
<dbReference type="Pfam" id="PF12666">
    <property type="entry name" value="PrgI"/>
    <property type="match status" value="1"/>
</dbReference>
<evidence type="ECO:0000313" key="3">
    <source>
        <dbReference type="EMBL" id="MBE2997158.1"/>
    </source>
</evidence>
<protein>
    <submittedName>
        <fullName evidence="3">PrgI family protein</fullName>
    </submittedName>
</protein>
<comment type="caution">
    <text evidence="3">The sequence shown here is derived from an EMBL/GenBank/DDBJ whole genome shotgun (WGS) entry which is preliminary data.</text>
</comment>
<sequence>MPADVEREDQVLAGLTVRQLLIIGVPGLAIWAGISALSGTVPMPVLIVAGVPLIGAAVAAALVRRDGLSLDQLVWAAVGFVRAPKRRATHTSQPAPLPSWVNAHTPPLPAPLQLPLERIGDDGTLDLGEYGTAVVLDCSTVNFSLRTETEQDALVGGFGSFLNSLSPTNPVQILVRAESVRLDPVIAAVDAAAPTLPHPALQNAATAHADFLSDLARTRDLLYRQVLLVLRQPAAHGRSGAATVRRRAEDAARALAAAGSSAHVLDGPAVAAVLASAAAPTGRPPPPEGLAPPEAVITAPPPQGEEEHVHA</sequence>
<keyword evidence="4" id="KW-1185">Reference proteome</keyword>
<keyword evidence="2" id="KW-1133">Transmembrane helix</keyword>
<proteinExistence type="predicted"/>
<gene>
    <name evidence="3" type="ORF">IDM40_00360</name>
</gene>